<comment type="similarity">
    <text evidence="2">Belongs to the bacterial solute-binding protein 5 family.</text>
</comment>
<feature type="signal peptide" evidence="6">
    <location>
        <begin position="1"/>
        <end position="32"/>
    </location>
</feature>
<dbReference type="RefSeq" id="WP_199018925.1">
    <property type="nucleotide sequence ID" value="NZ_JAELUP010000025.1"/>
</dbReference>
<dbReference type="AlphaFoldDB" id="A0A934MPZ2"/>
<gene>
    <name evidence="8" type="ORF">JFN88_08650</name>
</gene>
<proteinExistence type="inferred from homology"/>
<comment type="subcellular location">
    <subcellularLocation>
        <location evidence="1">Cell envelope</location>
    </subcellularLocation>
</comment>
<evidence type="ECO:0000259" key="7">
    <source>
        <dbReference type="Pfam" id="PF00496"/>
    </source>
</evidence>
<evidence type="ECO:0000256" key="3">
    <source>
        <dbReference type="ARBA" id="ARBA00022448"/>
    </source>
</evidence>
<dbReference type="SUPFAM" id="SSF53850">
    <property type="entry name" value="Periplasmic binding protein-like II"/>
    <property type="match status" value="1"/>
</dbReference>
<dbReference type="PIRSF" id="PIRSF002741">
    <property type="entry name" value="MppA"/>
    <property type="match status" value="1"/>
</dbReference>
<dbReference type="PANTHER" id="PTHR30290:SF10">
    <property type="entry name" value="PERIPLASMIC OLIGOPEPTIDE-BINDING PROTEIN-RELATED"/>
    <property type="match status" value="1"/>
</dbReference>
<sequence>MFRLFRSHLMLSFALFFALTACSSAPSAPSGAADTASADKPAQQEEHKASRPIIIATTQDAQGDRLDAASYNGSRHVHASVYEALVDYQGGGKLAPSLAESWEATPDGTTYTFHLRKGVQFSDGSALTAGAVKFSLERAAANKDTAPLELVRKLQSIDTPDDYTVIIHFKEMASQILLELSQARPLRIMSPNAVSPAGAVDGEFKQAIGTGPWKITSYKKDVETVLAPNEHYWREKPSTHNLVLKVITDPQARVLALQNGEADIAGGELGNIPLENLPLFENNKDFIIEQHPSTMSYFMVINQHQEFLADRNVRQAINLGKDSSVLMNGQGAEVKGLFQPSVAFVTDNNQPFYGYHPDQAKQLLEKSGFVWNNNKQLYEKNGKELALRLVIQTEEYPEWKEMAEIFQDQMKKIGIRIDILNQERASYYNTLWDTKEYDLLLYRTYTDAQLPYRFLSSLFYDTKETPAVAYQDKQLTEYLDQIANTISEPEQQAIFDKLFTRMHEEAMTVPMYYTRQTFVHSSKIKGFTFASIEDDPVKWHLLTAGE</sequence>
<dbReference type="InterPro" id="IPR000914">
    <property type="entry name" value="SBP_5_dom"/>
</dbReference>
<dbReference type="Gene3D" id="3.40.190.10">
    <property type="entry name" value="Periplasmic binding protein-like II"/>
    <property type="match status" value="1"/>
</dbReference>
<organism evidence="8 9">
    <name type="scientific">Paenibacillus roseus</name>
    <dbReference type="NCBI Taxonomy" id="2798579"/>
    <lineage>
        <taxon>Bacteria</taxon>
        <taxon>Bacillati</taxon>
        <taxon>Bacillota</taxon>
        <taxon>Bacilli</taxon>
        <taxon>Bacillales</taxon>
        <taxon>Paenibacillaceae</taxon>
        <taxon>Paenibacillus</taxon>
    </lineage>
</organism>
<dbReference type="PROSITE" id="PS51257">
    <property type="entry name" value="PROKAR_LIPOPROTEIN"/>
    <property type="match status" value="1"/>
</dbReference>
<evidence type="ECO:0000256" key="4">
    <source>
        <dbReference type="ARBA" id="ARBA00022729"/>
    </source>
</evidence>
<feature type="domain" description="Solute-binding protein family 5" evidence="7">
    <location>
        <begin position="93"/>
        <end position="463"/>
    </location>
</feature>
<keyword evidence="3" id="KW-0813">Transport</keyword>
<dbReference type="GO" id="GO:0043190">
    <property type="term" value="C:ATP-binding cassette (ABC) transporter complex"/>
    <property type="evidence" value="ECO:0007669"/>
    <property type="project" value="InterPro"/>
</dbReference>
<dbReference type="InterPro" id="IPR039424">
    <property type="entry name" value="SBP_5"/>
</dbReference>
<name>A0A934MPZ2_9BACL</name>
<reference evidence="8" key="1">
    <citation type="submission" date="2020-12" db="EMBL/GenBank/DDBJ databases">
        <authorList>
            <person name="Huq M.A."/>
        </authorList>
    </citation>
    <scope>NUCLEOTIDE SEQUENCE</scope>
    <source>
        <strain evidence="8">MAHUQ-46</strain>
    </source>
</reference>
<dbReference type="GO" id="GO:0015833">
    <property type="term" value="P:peptide transport"/>
    <property type="evidence" value="ECO:0007669"/>
    <property type="project" value="TreeGrafter"/>
</dbReference>
<evidence type="ECO:0000256" key="1">
    <source>
        <dbReference type="ARBA" id="ARBA00004196"/>
    </source>
</evidence>
<evidence type="ECO:0000256" key="6">
    <source>
        <dbReference type="SAM" id="SignalP"/>
    </source>
</evidence>
<dbReference type="EMBL" id="JAELUP010000025">
    <property type="protein sequence ID" value="MBJ6361373.1"/>
    <property type="molecule type" value="Genomic_DNA"/>
</dbReference>
<keyword evidence="9" id="KW-1185">Reference proteome</keyword>
<accession>A0A934MPZ2</accession>
<dbReference type="GO" id="GO:1904680">
    <property type="term" value="F:peptide transmembrane transporter activity"/>
    <property type="evidence" value="ECO:0007669"/>
    <property type="project" value="TreeGrafter"/>
</dbReference>
<dbReference type="GO" id="GO:0042597">
    <property type="term" value="C:periplasmic space"/>
    <property type="evidence" value="ECO:0007669"/>
    <property type="project" value="UniProtKB-ARBA"/>
</dbReference>
<evidence type="ECO:0000256" key="2">
    <source>
        <dbReference type="ARBA" id="ARBA00005695"/>
    </source>
</evidence>
<feature type="compositionally biased region" description="Low complexity" evidence="5">
    <location>
        <begin position="29"/>
        <end position="39"/>
    </location>
</feature>
<dbReference type="GO" id="GO:0030313">
    <property type="term" value="C:cell envelope"/>
    <property type="evidence" value="ECO:0007669"/>
    <property type="project" value="UniProtKB-SubCell"/>
</dbReference>
<dbReference type="Proteomes" id="UP000640274">
    <property type="component" value="Unassembled WGS sequence"/>
</dbReference>
<evidence type="ECO:0000313" key="9">
    <source>
        <dbReference type="Proteomes" id="UP000640274"/>
    </source>
</evidence>
<dbReference type="PANTHER" id="PTHR30290">
    <property type="entry name" value="PERIPLASMIC BINDING COMPONENT OF ABC TRANSPORTER"/>
    <property type="match status" value="1"/>
</dbReference>
<comment type="caution">
    <text evidence="8">The sequence shown here is derived from an EMBL/GenBank/DDBJ whole genome shotgun (WGS) entry which is preliminary data.</text>
</comment>
<dbReference type="Gene3D" id="3.10.105.10">
    <property type="entry name" value="Dipeptide-binding Protein, Domain 3"/>
    <property type="match status" value="1"/>
</dbReference>
<evidence type="ECO:0000313" key="8">
    <source>
        <dbReference type="EMBL" id="MBJ6361373.1"/>
    </source>
</evidence>
<protein>
    <submittedName>
        <fullName evidence="8">Nickel ABC transporter substrate-binding protein</fullName>
    </submittedName>
</protein>
<dbReference type="InterPro" id="IPR030678">
    <property type="entry name" value="Peptide/Ni-bd"/>
</dbReference>
<keyword evidence="4 6" id="KW-0732">Signal</keyword>
<dbReference type="Pfam" id="PF00496">
    <property type="entry name" value="SBP_bac_5"/>
    <property type="match status" value="1"/>
</dbReference>
<evidence type="ECO:0000256" key="5">
    <source>
        <dbReference type="SAM" id="MobiDB-lite"/>
    </source>
</evidence>
<feature type="region of interest" description="Disordered" evidence="5">
    <location>
        <begin position="29"/>
        <end position="53"/>
    </location>
</feature>
<feature type="chain" id="PRO_5036713883" evidence="6">
    <location>
        <begin position="33"/>
        <end position="546"/>
    </location>
</feature>